<evidence type="ECO:0000256" key="11">
    <source>
        <dbReference type="ARBA" id="ARBA00023228"/>
    </source>
</evidence>
<dbReference type="FunFam" id="2.60.120.680:FF:000004">
    <property type="entry name" value="FYVE and coiled-coil domain containing 1"/>
    <property type="match status" value="1"/>
</dbReference>
<dbReference type="PANTHER" id="PTHR46753:SF2">
    <property type="entry name" value="FYVE AND COILED-COIL DOMAIN-CONTAINING PROTEIN 1"/>
    <property type="match status" value="1"/>
</dbReference>
<dbReference type="CDD" id="cd17698">
    <property type="entry name" value="RUN_FYCO1"/>
    <property type="match status" value="1"/>
</dbReference>
<dbReference type="InterPro" id="IPR037213">
    <property type="entry name" value="Run_dom_sf"/>
</dbReference>
<reference evidence="21" key="2">
    <citation type="submission" date="2025-09" db="UniProtKB">
        <authorList>
            <consortium name="Ensembl"/>
        </authorList>
    </citation>
    <scope>IDENTIFICATION</scope>
</reference>
<sequence>MLQEKVVQSSKTAGAENKMCNLCPQTKGAKGTLRSPPKIQTDIGVCSVIEDQREKIVKANPTLLYTLAVTMGESQLQRIIKDLQDAISELSKEFKEMGEPITDDSTNLQKFFYKLEYLLQFDLKEKSTLLGNKKDYWDYFCDCVAKVKGANDGIRFVKSTSELKTSLGKGRAFLRYSLVHQRLADTLQQCFMNNRVTGDWYFARSPFLNTKTSLEIVGYLYELTDVQFDLASRGYDLDAAWPTFARRTLGSSGSAYNLWRPPSRSSSMSSLLSTNLQNQDLTANHESHNTLNVDALDSLDEMQIELDENEIRIKELEMLVTELKNENQGLHKTLYLQLEKSNEEIQANNTIVQETGHLIQLIEELQKQEFSKLSQNMLQELQCCLYSLKSKSVQNTETVRTLQANDERQIKTQSTSLKHSANEKLKKSEGEHESNKHEIIGKISVEVLDSAGKSDGGEKMSDPLEINKEQDVLLKRITSLENALAEALADNKKWKDECTVKEETQNEKDKTISAQIHILEERLSKMSQNICDNEKENSQLIQDKDYLTRYIKTLEEQTSKEAQQITDLTEKNDMLIIQNKENEEAKSRIGQYNTKLQETICAMEAQIQSFSELEKHLQNQLNDALQSVDEKHTNLSDLNKNLDESLQVSRKQCSDMNEKYEILENRFREIQNRAQEANSNLLLLQTEHNNAIAVIAELEKSIACLKENERLLNAELHDNRYEIKGSLVKLFDLANEMETNVQQSQKVDLDHYQNRQNKICIPSITENSDHEQKSTPENTPDLSFRIFVAEKQLMCVLKEIKKLQIEIVAVNDMLSVANENTVKAAEKLTVTETLLNEKQNLVQQLEEQIELLKDKEEQLREENEQYFKQKDVEEDLDQIKTWDDKFQIEHSETQERLSRANIDIDTLRTQVLTLEKGNEKLTKDLAILEHSKEALEENLKNNVACAATITSLQERLSDNERKLKSVQESSKEEMSTMKFHNSTEILNYQKEIKAVNDKCEKLKQQLEKETQTHLTLQQEIIQMQHLQFEQSQKLNDEMKQSELESSLTKYEDESKTLKEYLERTRSELEIANRRIKEQFEELKNFKMEKEINDQKLTANIDDLNRTKQYLEERLIELIRDKDALWQKSDALEYEQKIRASERWMVDVEVNQCLDCKKTFNWMVRRHHCRFCGRIFCYYCCNNYVMTKHSGKKERCCKMCFNRDQIDNSCDSEVLERTELRTSTTTGVRGVTVTEDSGSPKDAGYDIITDEDLNHVLHSTLLSDDQDPLEQSTVDLNSSSNSLTADDSEELQIAQDNEIHLLTTGELMVKLPMTVEEIMLFGENDRELFIKSGTYSIIPITVTQPGLTITWIFSLDTKSISFSVVYQETESAPLDQCKVLIPMIRCNSQKQPIQGELKVRNPGIYSLIFDNTFSRFLSKRVFYRLAVEQPVVYDGSDSL</sequence>
<dbReference type="InterPro" id="IPR000306">
    <property type="entry name" value="Znf_FYVE"/>
</dbReference>
<dbReference type="SMART" id="SM00064">
    <property type="entry name" value="FYVE"/>
    <property type="match status" value="1"/>
</dbReference>
<keyword evidence="4" id="KW-0597">Phosphoprotein</keyword>
<keyword evidence="11" id="KW-0458">Lysosome</keyword>
<dbReference type="InterPro" id="IPR047337">
    <property type="entry name" value="FYVE_FYCO1"/>
</dbReference>
<dbReference type="FunFam" id="3.30.40.10:FF:000341">
    <property type="entry name" value="FYVE and coiled-coil domain containing 1"/>
    <property type="match status" value="1"/>
</dbReference>
<evidence type="ECO:0000259" key="19">
    <source>
        <dbReference type="PROSITE" id="PS50826"/>
    </source>
</evidence>
<comment type="subcellular location">
    <subcellularLocation>
        <location evidence="3">Cytoplasmic vesicle</location>
        <location evidence="3">Autophagosome</location>
    </subcellularLocation>
    <subcellularLocation>
        <location evidence="1">Endosome</location>
    </subcellularLocation>
    <subcellularLocation>
        <location evidence="2">Lysosome</location>
    </subcellularLocation>
</comment>
<keyword evidence="8" id="KW-0862">Zinc</keyword>
<dbReference type="PANTHER" id="PTHR46753">
    <property type="entry name" value="FYVE AND COILED-COIL DOMAIN-CONTAINING PROTEIN 1"/>
    <property type="match status" value="1"/>
</dbReference>
<evidence type="ECO:0000256" key="12">
    <source>
        <dbReference type="ARBA" id="ARBA00023329"/>
    </source>
</evidence>
<evidence type="ECO:0000259" key="20">
    <source>
        <dbReference type="PROSITE" id="PS50866"/>
    </source>
</evidence>
<dbReference type="Gene3D" id="3.30.40.10">
    <property type="entry name" value="Zinc/RING finger domain, C3HC4 (zinc finger)"/>
    <property type="match status" value="1"/>
</dbReference>
<dbReference type="Ensembl" id="ENSLLET00000031662.1">
    <property type="protein sequence ID" value="ENSLLEP00000030492.1"/>
    <property type="gene ID" value="ENSLLEG00000019045.1"/>
</dbReference>
<evidence type="ECO:0000256" key="4">
    <source>
        <dbReference type="ARBA" id="ARBA00022553"/>
    </source>
</evidence>
<comment type="function">
    <text evidence="13">May mediate microtubule plus end-directed vesicle transport.</text>
</comment>
<evidence type="ECO:0000256" key="1">
    <source>
        <dbReference type="ARBA" id="ARBA00004177"/>
    </source>
</evidence>
<keyword evidence="9" id="KW-0007">Acetylation</keyword>
<dbReference type="GO" id="GO:0005764">
    <property type="term" value="C:lysosome"/>
    <property type="evidence" value="ECO:0007669"/>
    <property type="project" value="UniProtKB-SubCell"/>
</dbReference>
<feature type="coiled-coil region" evidence="16">
    <location>
        <begin position="1047"/>
        <end position="1120"/>
    </location>
</feature>
<evidence type="ECO:0000313" key="22">
    <source>
        <dbReference type="Proteomes" id="UP000694569"/>
    </source>
</evidence>
<evidence type="ECO:0000256" key="15">
    <source>
        <dbReference type="PROSITE-ProRule" id="PRU00091"/>
    </source>
</evidence>
<evidence type="ECO:0000256" key="2">
    <source>
        <dbReference type="ARBA" id="ARBA00004371"/>
    </source>
</evidence>
<feature type="region of interest" description="Disordered" evidence="17">
    <location>
        <begin position="412"/>
        <end position="437"/>
    </location>
</feature>
<organism evidence="21 22">
    <name type="scientific">Leptobrachium leishanense</name>
    <name type="common">Leishan spiny toad</name>
    <dbReference type="NCBI Taxonomy" id="445787"/>
    <lineage>
        <taxon>Eukaryota</taxon>
        <taxon>Metazoa</taxon>
        <taxon>Chordata</taxon>
        <taxon>Craniata</taxon>
        <taxon>Vertebrata</taxon>
        <taxon>Euteleostomi</taxon>
        <taxon>Amphibia</taxon>
        <taxon>Batrachia</taxon>
        <taxon>Anura</taxon>
        <taxon>Pelobatoidea</taxon>
        <taxon>Megophryidae</taxon>
        <taxon>Leptobrachium</taxon>
    </lineage>
</organism>
<keyword evidence="7 15" id="KW-0863">Zinc-finger</keyword>
<dbReference type="Gene3D" id="1.20.58.900">
    <property type="match status" value="1"/>
</dbReference>
<gene>
    <name evidence="21" type="primary">FYCO1</name>
</gene>
<dbReference type="InterPro" id="IPR017455">
    <property type="entry name" value="Znf_FYVE-rel"/>
</dbReference>
<evidence type="ECO:0000313" key="21">
    <source>
        <dbReference type="Ensembl" id="ENSLLEP00000030492.1"/>
    </source>
</evidence>
<dbReference type="OrthoDB" id="660555at2759"/>
<dbReference type="InterPro" id="IPR047336">
    <property type="entry name" value="RUN_FYCO1"/>
</dbReference>
<feature type="coiled-coil region" evidence="16">
    <location>
        <begin position="299"/>
        <end position="333"/>
    </location>
</feature>
<evidence type="ECO:0000256" key="6">
    <source>
        <dbReference type="ARBA" id="ARBA00022753"/>
    </source>
</evidence>
<dbReference type="GO" id="GO:0005776">
    <property type="term" value="C:autophagosome"/>
    <property type="evidence" value="ECO:0007669"/>
    <property type="project" value="UniProtKB-SubCell"/>
</dbReference>
<evidence type="ECO:0000256" key="10">
    <source>
        <dbReference type="ARBA" id="ARBA00023054"/>
    </source>
</evidence>
<reference evidence="21" key="1">
    <citation type="submission" date="2025-08" db="UniProtKB">
        <authorList>
            <consortium name="Ensembl"/>
        </authorList>
    </citation>
    <scope>IDENTIFICATION</scope>
</reference>
<dbReference type="GO" id="GO:0005770">
    <property type="term" value="C:late endosome"/>
    <property type="evidence" value="ECO:0007669"/>
    <property type="project" value="TreeGrafter"/>
</dbReference>
<feature type="coiled-coil region" evidence="16">
    <location>
        <begin position="646"/>
        <end position="715"/>
    </location>
</feature>
<name>A0A8C5WDL9_9ANUR</name>
<feature type="domain" description="FYVE-type" evidence="18">
    <location>
        <begin position="1146"/>
        <end position="1204"/>
    </location>
</feature>
<dbReference type="FunFam" id="1.20.58.900:FF:000010">
    <property type="entry name" value="FYVE and coiled-coil domain containing 1"/>
    <property type="match status" value="1"/>
</dbReference>
<evidence type="ECO:0000256" key="16">
    <source>
        <dbReference type="SAM" id="Coils"/>
    </source>
</evidence>
<feature type="domain" description="GOLD" evidence="20">
    <location>
        <begin position="1310"/>
        <end position="1426"/>
    </location>
</feature>
<dbReference type="SUPFAM" id="SSF57903">
    <property type="entry name" value="FYVE/PHD zinc finger"/>
    <property type="match status" value="1"/>
</dbReference>
<accession>A0A8C5WDL9</accession>
<keyword evidence="10 16" id="KW-0175">Coiled coil</keyword>
<evidence type="ECO:0000256" key="3">
    <source>
        <dbReference type="ARBA" id="ARBA00004419"/>
    </source>
</evidence>
<dbReference type="Pfam" id="PF02759">
    <property type="entry name" value="RUN"/>
    <property type="match status" value="1"/>
</dbReference>
<keyword evidence="5" id="KW-0479">Metal-binding</keyword>
<dbReference type="InterPro" id="IPR013083">
    <property type="entry name" value="Znf_RING/FYVE/PHD"/>
</dbReference>
<evidence type="ECO:0000259" key="18">
    <source>
        <dbReference type="PROSITE" id="PS50178"/>
    </source>
</evidence>
<dbReference type="PROSITE" id="PS50866">
    <property type="entry name" value="GOLD"/>
    <property type="match status" value="1"/>
</dbReference>
<dbReference type="SUPFAM" id="SSF140741">
    <property type="entry name" value="RUN domain-like"/>
    <property type="match status" value="1"/>
</dbReference>
<dbReference type="InterPro" id="IPR004012">
    <property type="entry name" value="Run_dom"/>
</dbReference>
<dbReference type="PROSITE" id="PS50826">
    <property type="entry name" value="RUN"/>
    <property type="match status" value="1"/>
</dbReference>
<dbReference type="CDD" id="cd15726">
    <property type="entry name" value="FYVE_FYCO1"/>
    <property type="match status" value="1"/>
</dbReference>
<proteinExistence type="predicted"/>
<dbReference type="GO" id="GO:0072383">
    <property type="term" value="P:plus-end-directed vesicle transport along microtubule"/>
    <property type="evidence" value="ECO:0007669"/>
    <property type="project" value="TreeGrafter"/>
</dbReference>
<feature type="domain" description="RUN" evidence="19">
    <location>
        <begin position="102"/>
        <end position="235"/>
    </location>
</feature>
<dbReference type="PROSITE" id="PS50178">
    <property type="entry name" value="ZF_FYVE"/>
    <property type="match status" value="1"/>
</dbReference>
<dbReference type="Proteomes" id="UP000694569">
    <property type="component" value="Unplaced"/>
</dbReference>
<keyword evidence="22" id="KW-1185">Reference proteome</keyword>
<dbReference type="GO" id="GO:0008270">
    <property type="term" value="F:zinc ion binding"/>
    <property type="evidence" value="ECO:0007669"/>
    <property type="project" value="UniProtKB-KW"/>
</dbReference>
<dbReference type="GO" id="GO:1901098">
    <property type="term" value="P:positive regulation of autophagosome maturation"/>
    <property type="evidence" value="ECO:0007669"/>
    <property type="project" value="TreeGrafter"/>
</dbReference>
<evidence type="ECO:0000256" key="7">
    <source>
        <dbReference type="ARBA" id="ARBA00022771"/>
    </source>
</evidence>
<evidence type="ECO:0000256" key="17">
    <source>
        <dbReference type="SAM" id="MobiDB-lite"/>
    </source>
</evidence>
<protein>
    <recommendedName>
        <fullName evidence="14">FYVE and coiled-coil domain-containing protein 1</fullName>
    </recommendedName>
</protein>
<dbReference type="InterPro" id="IPR011011">
    <property type="entry name" value="Znf_FYVE_PHD"/>
</dbReference>
<dbReference type="GeneTree" id="ENSGT00940000154044"/>
<feature type="compositionally biased region" description="Basic and acidic residues" evidence="17">
    <location>
        <begin position="420"/>
        <end position="437"/>
    </location>
</feature>
<dbReference type="Pfam" id="PF01363">
    <property type="entry name" value="FYVE"/>
    <property type="match status" value="1"/>
</dbReference>
<evidence type="ECO:0000256" key="14">
    <source>
        <dbReference type="ARBA" id="ARBA00073225"/>
    </source>
</evidence>
<keyword evidence="12" id="KW-0968">Cytoplasmic vesicle</keyword>
<evidence type="ECO:0000256" key="9">
    <source>
        <dbReference type="ARBA" id="ARBA00022990"/>
    </source>
</evidence>
<evidence type="ECO:0000256" key="13">
    <source>
        <dbReference type="ARBA" id="ARBA00055152"/>
    </source>
</evidence>
<dbReference type="Gene3D" id="2.60.120.680">
    <property type="entry name" value="GOLD domain"/>
    <property type="match status" value="1"/>
</dbReference>
<dbReference type="InterPro" id="IPR009038">
    <property type="entry name" value="GOLD_dom"/>
</dbReference>
<feature type="coiled-coil region" evidence="16">
    <location>
        <begin position="800"/>
        <end position="1019"/>
    </location>
</feature>
<evidence type="ECO:0000256" key="5">
    <source>
        <dbReference type="ARBA" id="ARBA00022723"/>
    </source>
</evidence>
<keyword evidence="6" id="KW-0967">Endosome</keyword>
<dbReference type="InterPro" id="IPR036598">
    <property type="entry name" value="GOLD_dom_sf"/>
</dbReference>
<evidence type="ECO:0000256" key="8">
    <source>
        <dbReference type="ARBA" id="ARBA00022833"/>
    </source>
</evidence>
<dbReference type="SUPFAM" id="SSF101576">
    <property type="entry name" value="Supernatant protein factor (SPF), C-terminal domain"/>
    <property type="match status" value="1"/>
</dbReference>